<dbReference type="OrthoDB" id="10248513at2759"/>
<gene>
    <name evidence="1" type="ORF">AMORRO_LOCUS14200</name>
</gene>
<comment type="caution">
    <text evidence="1">The sequence shown here is derived from an EMBL/GenBank/DDBJ whole genome shotgun (WGS) entry which is preliminary data.</text>
</comment>
<protein>
    <submittedName>
        <fullName evidence="1">5403_t:CDS:1</fullName>
    </submittedName>
</protein>
<reference evidence="1" key="1">
    <citation type="submission" date="2021-06" db="EMBL/GenBank/DDBJ databases">
        <authorList>
            <person name="Kallberg Y."/>
            <person name="Tangrot J."/>
            <person name="Rosling A."/>
        </authorList>
    </citation>
    <scope>NUCLEOTIDE SEQUENCE</scope>
    <source>
        <strain evidence="1">CL551</strain>
    </source>
</reference>
<sequence>KAGYHEVVVTESTLKAIEDAKKTRPDRPLWRVSSTFFFHIASDNLLLPLKPFKPNALYPPILAGNQVNHELGQINLMES</sequence>
<dbReference type="EMBL" id="CAJVPV010027209">
    <property type="protein sequence ID" value="CAG8733529.1"/>
    <property type="molecule type" value="Genomic_DNA"/>
</dbReference>
<name>A0A9N9NHF3_9GLOM</name>
<feature type="non-terminal residue" evidence="1">
    <location>
        <position position="79"/>
    </location>
</feature>
<evidence type="ECO:0000313" key="2">
    <source>
        <dbReference type="Proteomes" id="UP000789342"/>
    </source>
</evidence>
<dbReference type="Proteomes" id="UP000789342">
    <property type="component" value="Unassembled WGS sequence"/>
</dbReference>
<evidence type="ECO:0000313" key="1">
    <source>
        <dbReference type="EMBL" id="CAG8733529.1"/>
    </source>
</evidence>
<organism evidence="1 2">
    <name type="scientific">Acaulospora morrowiae</name>
    <dbReference type="NCBI Taxonomy" id="94023"/>
    <lineage>
        <taxon>Eukaryota</taxon>
        <taxon>Fungi</taxon>
        <taxon>Fungi incertae sedis</taxon>
        <taxon>Mucoromycota</taxon>
        <taxon>Glomeromycotina</taxon>
        <taxon>Glomeromycetes</taxon>
        <taxon>Diversisporales</taxon>
        <taxon>Acaulosporaceae</taxon>
        <taxon>Acaulospora</taxon>
    </lineage>
</organism>
<dbReference type="AlphaFoldDB" id="A0A9N9NHF3"/>
<proteinExistence type="predicted"/>
<keyword evidence="2" id="KW-1185">Reference proteome</keyword>
<accession>A0A9N9NHF3</accession>
<feature type="non-terminal residue" evidence="1">
    <location>
        <position position="1"/>
    </location>
</feature>